<name>A8ZKY4_ACAM1</name>
<dbReference type="EMBL" id="CP000838">
    <property type="protein sequence ID" value="ABW31452.1"/>
    <property type="molecule type" value="Genomic_DNA"/>
</dbReference>
<dbReference type="HOGENOM" id="CLU_2949529_0_0_3"/>
<evidence type="ECO:0000256" key="1">
    <source>
        <dbReference type="SAM" id="MobiDB-lite"/>
    </source>
</evidence>
<feature type="region of interest" description="Disordered" evidence="1">
    <location>
        <begin position="10"/>
        <end position="59"/>
    </location>
</feature>
<gene>
    <name evidence="2" type="ordered locus">AM1_A0334</name>
</gene>
<dbReference type="Proteomes" id="UP000000268">
    <property type="component" value="Plasmid pREB1"/>
</dbReference>
<reference evidence="2 3" key="1">
    <citation type="journal article" date="2008" name="Proc. Natl. Acad. Sci. U.S.A.">
        <title>Niche adaptation and genome expansion in the chlorophyll d-producing cyanobacterium Acaryochloris marina.</title>
        <authorList>
            <person name="Swingley W.D."/>
            <person name="Chen M."/>
            <person name="Cheung P.C."/>
            <person name="Conrad A.L."/>
            <person name="Dejesa L.C."/>
            <person name="Hao J."/>
            <person name="Honchak B.M."/>
            <person name="Karbach L.E."/>
            <person name="Kurdoglu A."/>
            <person name="Lahiri S."/>
            <person name="Mastrian S.D."/>
            <person name="Miyashita H."/>
            <person name="Page L."/>
            <person name="Ramakrishna P."/>
            <person name="Satoh S."/>
            <person name="Sattley W.M."/>
            <person name="Shimada Y."/>
            <person name="Taylor H.L."/>
            <person name="Tomo T."/>
            <person name="Tsuchiya T."/>
            <person name="Wang Z.T."/>
            <person name="Raymond J."/>
            <person name="Mimuro M."/>
            <person name="Blankenship R.E."/>
            <person name="Touchman J.W."/>
        </authorList>
    </citation>
    <scope>NUCLEOTIDE SEQUENCE [LARGE SCALE GENOMIC DNA]</scope>
    <source>
        <strain evidence="3">MBIC 11017</strain>
        <plasmid evidence="3">Plasmid pREB1</plasmid>
    </source>
</reference>
<geneLocation type="plasmid" evidence="2 3">
    <name>pREB1</name>
</geneLocation>
<proteinExistence type="predicted"/>
<dbReference type="KEGG" id="amr:AM1_A0334"/>
<protein>
    <submittedName>
        <fullName evidence="2">Uncharacterized protein</fullName>
    </submittedName>
</protein>
<keyword evidence="2" id="KW-0614">Plasmid</keyword>
<feature type="compositionally biased region" description="Polar residues" evidence="1">
    <location>
        <begin position="15"/>
        <end position="24"/>
    </location>
</feature>
<dbReference type="AlphaFoldDB" id="A8ZKY4"/>
<organism evidence="2 3">
    <name type="scientific">Acaryochloris marina (strain MBIC 11017)</name>
    <dbReference type="NCBI Taxonomy" id="329726"/>
    <lineage>
        <taxon>Bacteria</taxon>
        <taxon>Bacillati</taxon>
        <taxon>Cyanobacteriota</taxon>
        <taxon>Cyanophyceae</taxon>
        <taxon>Acaryochloridales</taxon>
        <taxon>Acaryochloridaceae</taxon>
        <taxon>Acaryochloris</taxon>
    </lineage>
</organism>
<evidence type="ECO:0000313" key="2">
    <source>
        <dbReference type="EMBL" id="ABW31452.1"/>
    </source>
</evidence>
<sequence>MVVRCQRVELLGSKQGEQASSNTVAPAPTHTPPQPQRQVKPPVASKAGGGSFVDDNIPF</sequence>
<accession>A8ZKY4</accession>
<evidence type="ECO:0000313" key="3">
    <source>
        <dbReference type="Proteomes" id="UP000000268"/>
    </source>
</evidence>
<keyword evidence="3" id="KW-1185">Reference proteome</keyword>